<evidence type="ECO:0000256" key="1">
    <source>
        <dbReference type="SAM" id="MobiDB-lite"/>
    </source>
</evidence>
<proteinExistence type="predicted"/>
<dbReference type="RefSeq" id="WP_331211047.1">
    <property type="nucleotide sequence ID" value="NZ_JAZGQL010000030.1"/>
</dbReference>
<feature type="region of interest" description="Disordered" evidence="1">
    <location>
        <begin position="1"/>
        <end position="33"/>
    </location>
</feature>
<accession>A0ABU7SM42</accession>
<gene>
    <name evidence="2" type="ORF">V1634_29750</name>
</gene>
<dbReference type="Proteomes" id="UP001339911">
    <property type="component" value="Unassembled WGS sequence"/>
</dbReference>
<feature type="compositionally biased region" description="Basic and acidic residues" evidence="1">
    <location>
        <begin position="15"/>
        <end position="33"/>
    </location>
</feature>
<keyword evidence="3" id="KW-1185">Reference proteome</keyword>
<name>A0ABU7SM42_9ACTN</name>
<sequence length="157" mass="17088">MTARKARRRLNAVPDEPHGSPEAHEDKDREGRCTAHNRKGRLCRMYAIPGGTVCLRHGGSAPQVRKAAALRLLALADPAITALAKVVRDTGTSDADRIRAATAILDRAGLGPSSKVEMGTEPHHGFLAAVIRTDGVIDRSSRYDRRTSDIEDEEEEE</sequence>
<comment type="caution">
    <text evidence="2">The sequence shown here is derived from an EMBL/GenBank/DDBJ whole genome shotgun (WGS) entry which is preliminary data.</text>
</comment>
<feature type="compositionally biased region" description="Basic residues" evidence="1">
    <location>
        <begin position="1"/>
        <end position="10"/>
    </location>
</feature>
<organism evidence="2 3">
    <name type="scientific">Plantactinospora veratri</name>
    <dbReference type="NCBI Taxonomy" id="1436122"/>
    <lineage>
        <taxon>Bacteria</taxon>
        <taxon>Bacillati</taxon>
        <taxon>Actinomycetota</taxon>
        <taxon>Actinomycetes</taxon>
        <taxon>Micromonosporales</taxon>
        <taxon>Micromonosporaceae</taxon>
        <taxon>Plantactinospora</taxon>
    </lineage>
</organism>
<evidence type="ECO:0000313" key="3">
    <source>
        <dbReference type="Proteomes" id="UP001339911"/>
    </source>
</evidence>
<evidence type="ECO:0000313" key="2">
    <source>
        <dbReference type="EMBL" id="MEE6311030.1"/>
    </source>
</evidence>
<reference evidence="2 3" key="1">
    <citation type="submission" date="2024-01" db="EMBL/GenBank/DDBJ databases">
        <title>Genome insights into Plantactinospora veratri sp. nov.</title>
        <authorList>
            <person name="Wang L."/>
        </authorList>
    </citation>
    <scope>NUCLEOTIDE SEQUENCE [LARGE SCALE GENOMIC DNA]</scope>
    <source>
        <strain evidence="2 3">NEAU-FHS4</strain>
    </source>
</reference>
<dbReference type="EMBL" id="JAZGQL010000030">
    <property type="protein sequence ID" value="MEE6311030.1"/>
    <property type="molecule type" value="Genomic_DNA"/>
</dbReference>
<protein>
    <submittedName>
        <fullName evidence="2">Uncharacterized protein</fullName>
    </submittedName>
</protein>